<keyword evidence="3" id="KW-1185">Reference proteome</keyword>
<evidence type="ECO:0000256" key="1">
    <source>
        <dbReference type="SAM" id="Phobius"/>
    </source>
</evidence>
<dbReference type="RefSeq" id="WP_221431415.1">
    <property type="nucleotide sequence ID" value="NZ_CP081294.1"/>
</dbReference>
<accession>A0ABX9A3Q1</accession>
<proteinExistence type="predicted"/>
<keyword evidence="1" id="KW-0472">Membrane</keyword>
<evidence type="ECO:0000313" key="3">
    <source>
        <dbReference type="Proteomes" id="UP000824321"/>
    </source>
</evidence>
<name>A0ABX9A3Q1_9SPHN</name>
<gene>
    <name evidence="2" type="ORF">K3136_02875</name>
</gene>
<sequence length="46" mass="4968">MAVKRSRIAGIAILGILAVLIIAWIDGGEEPLRTISEPVELPESLR</sequence>
<dbReference type="Proteomes" id="UP000824321">
    <property type="component" value="Chromosome"/>
</dbReference>
<feature type="transmembrane region" description="Helical" evidence="1">
    <location>
        <begin position="7"/>
        <end position="25"/>
    </location>
</feature>
<dbReference type="EMBL" id="CP081294">
    <property type="protein sequence ID" value="QZD95686.1"/>
    <property type="molecule type" value="Genomic_DNA"/>
</dbReference>
<reference evidence="2 3" key="1">
    <citation type="submission" date="2021-08" db="EMBL/GenBank/DDBJ databases">
        <title>Comparative Genomics Analysis of the Genus Qipengyuania Reveals Extensive Genetic Diversity and Metabolic Versatility, Including the Description of Fifteen Novel Species.</title>
        <authorList>
            <person name="Liu Y."/>
        </authorList>
    </citation>
    <scope>NUCLEOTIDE SEQUENCE [LARGE SCALE GENOMIC DNA]</scope>
    <source>
        <strain evidence="2 3">1NDH1</strain>
    </source>
</reference>
<organism evidence="2 3">
    <name type="scientific">Qipengyuania gelatinilytica</name>
    <dbReference type="NCBI Taxonomy" id="2867231"/>
    <lineage>
        <taxon>Bacteria</taxon>
        <taxon>Pseudomonadati</taxon>
        <taxon>Pseudomonadota</taxon>
        <taxon>Alphaproteobacteria</taxon>
        <taxon>Sphingomonadales</taxon>
        <taxon>Erythrobacteraceae</taxon>
        <taxon>Qipengyuania</taxon>
    </lineage>
</organism>
<keyword evidence="1" id="KW-1133">Transmembrane helix</keyword>
<keyword evidence="1" id="KW-0812">Transmembrane</keyword>
<protein>
    <submittedName>
        <fullName evidence="2">Uncharacterized protein</fullName>
    </submittedName>
</protein>
<evidence type="ECO:0000313" key="2">
    <source>
        <dbReference type="EMBL" id="QZD95686.1"/>
    </source>
</evidence>